<evidence type="ECO:0000313" key="1">
    <source>
        <dbReference type="EMBL" id="CAG8787479.1"/>
    </source>
</evidence>
<feature type="non-terminal residue" evidence="1">
    <location>
        <position position="40"/>
    </location>
</feature>
<gene>
    <name evidence="1" type="ORF">DERYTH_LOCUS20713</name>
</gene>
<evidence type="ECO:0000313" key="2">
    <source>
        <dbReference type="Proteomes" id="UP000789405"/>
    </source>
</evidence>
<sequence length="40" mass="4699">KASVITFHHMIQVPNESLKNQRGFFQNIFITPIDILMLKK</sequence>
<accession>A0A9N9JNK6</accession>
<organism evidence="1 2">
    <name type="scientific">Dentiscutata erythropus</name>
    <dbReference type="NCBI Taxonomy" id="1348616"/>
    <lineage>
        <taxon>Eukaryota</taxon>
        <taxon>Fungi</taxon>
        <taxon>Fungi incertae sedis</taxon>
        <taxon>Mucoromycota</taxon>
        <taxon>Glomeromycotina</taxon>
        <taxon>Glomeromycetes</taxon>
        <taxon>Diversisporales</taxon>
        <taxon>Gigasporaceae</taxon>
        <taxon>Dentiscutata</taxon>
    </lineage>
</organism>
<dbReference type="Proteomes" id="UP000789405">
    <property type="component" value="Unassembled WGS sequence"/>
</dbReference>
<dbReference type="EMBL" id="CAJVPY010024918">
    <property type="protein sequence ID" value="CAG8787479.1"/>
    <property type="molecule type" value="Genomic_DNA"/>
</dbReference>
<comment type="caution">
    <text evidence="1">The sequence shown here is derived from an EMBL/GenBank/DDBJ whole genome shotgun (WGS) entry which is preliminary data.</text>
</comment>
<dbReference type="AlphaFoldDB" id="A0A9N9JNK6"/>
<name>A0A9N9JNK6_9GLOM</name>
<reference evidence="1" key="1">
    <citation type="submission" date="2021-06" db="EMBL/GenBank/DDBJ databases">
        <authorList>
            <person name="Kallberg Y."/>
            <person name="Tangrot J."/>
            <person name="Rosling A."/>
        </authorList>
    </citation>
    <scope>NUCLEOTIDE SEQUENCE</scope>
    <source>
        <strain evidence="1">MA453B</strain>
    </source>
</reference>
<proteinExistence type="predicted"/>
<protein>
    <submittedName>
        <fullName evidence="1">2237_t:CDS:1</fullName>
    </submittedName>
</protein>
<keyword evidence="2" id="KW-1185">Reference proteome</keyword>
<feature type="non-terminal residue" evidence="1">
    <location>
        <position position="1"/>
    </location>
</feature>